<keyword evidence="3" id="KW-0436">Ligase</keyword>
<keyword evidence="10" id="KW-1185">Reference proteome</keyword>
<keyword evidence="5" id="KW-0067">ATP-binding</keyword>
<dbReference type="SUPFAM" id="SSF55681">
    <property type="entry name" value="Class II aaRS and biotin synthetases"/>
    <property type="match status" value="1"/>
</dbReference>
<dbReference type="NCBIfam" id="NF003037">
    <property type="entry name" value="PRK03932.1"/>
    <property type="match status" value="1"/>
</dbReference>
<dbReference type="Pfam" id="PF00152">
    <property type="entry name" value="tRNA-synt_2"/>
    <property type="match status" value="1"/>
</dbReference>
<keyword evidence="7" id="KW-0030">Aminoacyl-tRNA synthetase</keyword>
<evidence type="ECO:0000313" key="9">
    <source>
        <dbReference type="Ensembl" id="ENSLLEP00000006759.1"/>
    </source>
</evidence>
<dbReference type="InterPro" id="IPR045864">
    <property type="entry name" value="aa-tRNA-synth_II/BPL/LPL"/>
</dbReference>
<dbReference type="Proteomes" id="UP000694569">
    <property type="component" value="Unplaced"/>
</dbReference>
<dbReference type="FunFam" id="3.30.930.10:FF:000016">
    <property type="entry name" value="Asparagine--tRNA ligase"/>
    <property type="match status" value="1"/>
</dbReference>
<evidence type="ECO:0000256" key="3">
    <source>
        <dbReference type="ARBA" id="ARBA00022598"/>
    </source>
</evidence>
<dbReference type="PROSITE" id="PS50862">
    <property type="entry name" value="AA_TRNA_LIGASE_II"/>
    <property type="match status" value="1"/>
</dbReference>
<dbReference type="GO" id="GO:0004816">
    <property type="term" value="F:asparagine-tRNA ligase activity"/>
    <property type="evidence" value="ECO:0007669"/>
    <property type="project" value="UniProtKB-EC"/>
</dbReference>
<dbReference type="CDD" id="cd04318">
    <property type="entry name" value="EcAsnRS_like_N"/>
    <property type="match status" value="1"/>
</dbReference>
<dbReference type="NCBIfam" id="TIGR00457">
    <property type="entry name" value="asnS"/>
    <property type="match status" value="1"/>
</dbReference>
<dbReference type="InterPro" id="IPR006195">
    <property type="entry name" value="aa-tRNA-synth_II"/>
</dbReference>
<dbReference type="GO" id="GO:0005524">
    <property type="term" value="F:ATP binding"/>
    <property type="evidence" value="ECO:0007669"/>
    <property type="project" value="UniProtKB-KW"/>
</dbReference>
<dbReference type="PANTHER" id="PTHR22594">
    <property type="entry name" value="ASPARTYL/LYSYL-TRNA SYNTHETASE"/>
    <property type="match status" value="1"/>
</dbReference>
<reference evidence="9" key="2">
    <citation type="submission" date="2025-09" db="UniProtKB">
        <authorList>
            <consortium name="Ensembl"/>
        </authorList>
    </citation>
    <scope>IDENTIFICATION</scope>
</reference>
<feature type="domain" description="Aminoacyl-transfer RNA synthetases class-II family profile" evidence="8">
    <location>
        <begin position="159"/>
        <end position="472"/>
    </location>
</feature>
<dbReference type="PRINTS" id="PR01042">
    <property type="entry name" value="TRNASYNTHASP"/>
</dbReference>
<evidence type="ECO:0000256" key="1">
    <source>
        <dbReference type="ARBA" id="ARBA00008226"/>
    </source>
</evidence>
<dbReference type="SUPFAM" id="SSF50249">
    <property type="entry name" value="Nucleic acid-binding proteins"/>
    <property type="match status" value="1"/>
</dbReference>
<dbReference type="OrthoDB" id="67516at2759"/>
<dbReference type="Gene3D" id="2.40.50.140">
    <property type="entry name" value="Nucleic acid-binding proteins"/>
    <property type="match status" value="1"/>
</dbReference>
<evidence type="ECO:0000256" key="4">
    <source>
        <dbReference type="ARBA" id="ARBA00022741"/>
    </source>
</evidence>
<name>A0A8C5LZY3_9ANUR</name>
<dbReference type="InterPro" id="IPR004522">
    <property type="entry name" value="Asn-tRNA-ligase"/>
</dbReference>
<dbReference type="GeneTree" id="ENSGT00940000157792"/>
<dbReference type="AlphaFoldDB" id="A0A8C5LZY3"/>
<dbReference type="Gene3D" id="3.30.930.10">
    <property type="entry name" value="Bira Bifunctional Protein, Domain 2"/>
    <property type="match status" value="1"/>
</dbReference>
<dbReference type="InterPro" id="IPR002312">
    <property type="entry name" value="Asp/Asn-tRNA-synth_IIb"/>
</dbReference>
<comment type="similarity">
    <text evidence="1">Belongs to the class-II aminoacyl-tRNA synthetase family.</text>
</comment>
<accession>A0A8C5LZY3</accession>
<dbReference type="InterPro" id="IPR004364">
    <property type="entry name" value="Aa-tRNA-synt_II"/>
</dbReference>
<evidence type="ECO:0000256" key="5">
    <source>
        <dbReference type="ARBA" id="ARBA00022840"/>
    </source>
</evidence>
<dbReference type="GO" id="GO:0005739">
    <property type="term" value="C:mitochondrion"/>
    <property type="evidence" value="ECO:0007669"/>
    <property type="project" value="TreeGrafter"/>
</dbReference>
<dbReference type="Ensembl" id="ENSLLET00000007036.1">
    <property type="protein sequence ID" value="ENSLLEP00000006759.1"/>
    <property type="gene ID" value="ENSLLEG00000004253.1"/>
</dbReference>
<dbReference type="CDD" id="cd00776">
    <property type="entry name" value="AsxRS_core"/>
    <property type="match status" value="1"/>
</dbReference>
<protein>
    <recommendedName>
        <fullName evidence="2">asparagine--tRNA ligase</fullName>
        <ecNumber evidence="2">6.1.1.22</ecNumber>
    </recommendedName>
</protein>
<dbReference type="Pfam" id="PF01336">
    <property type="entry name" value="tRNA_anti-codon"/>
    <property type="match status" value="1"/>
</dbReference>
<reference evidence="9" key="1">
    <citation type="submission" date="2025-08" db="UniProtKB">
        <authorList>
            <consortium name="Ensembl"/>
        </authorList>
    </citation>
    <scope>IDENTIFICATION</scope>
</reference>
<dbReference type="EC" id="6.1.1.22" evidence="2"/>
<dbReference type="PANTHER" id="PTHR22594:SF34">
    <property type="entry name" value="ASPARAGINE--TRNA LIGASE, MITOCHONDRIAL-RELATED"/>
    <property type="match status" value="1"/>
</dbReference>
<sequence length="482" mass="54975">MFFPRKLVVTLLGTCPWHRCHRRHAAEIARLSVREALASLEESRKDIKIQGWVRSVRSQKDVLFLHVNDGSSLESLQIVSEPNLKGSALSFGSSVEVVGTLVKSPHKKQSVELKASDIRVLGACDSYEFPFKLKERHPPDYARQYPHLRCRTNTFSSLLRVRSEATAAIHRFFQSNGYVHIHTPIITSNDCEGAGELFQVEATNWDSAAGDKSGFFDVPAYLTVSGQLHLEVMSGGFTRVFTFGPTFRAENSQSRRHLAEFYMVEAEVSFTESLEDIMQVMEDLFKSTTTALLSRCPEEMDFFNRYVSPGQKDRLEQLLKQRFMIMSYTEAIDVLQNSRDAFRYKPQWGCDLQTEHEKYLVKHCGNIPLFVTNYPYDLKPFYTRDNEDGPQHTVAAVDLLVPGIGELFGGSLREERLDILQSRLDGLGLNETYQWYLEIRKFGSVPHGGFGMGFERYLQCILGIDNIKDVIPFPRFPHSCLL</sequence>
<evidence type="ECO:0000256" key="6">
    <source>
        <dbReference type="ARBA" id="ARBA00022917"/>
    </source>
</evidence>
<dbReference type="InterPro" id="IPR012340">
    <property type="entry name" value="NA-bd_OB-fold"/>
</dbReference>
<keyword evidence="6" id="KW-0648">Protein biosynthesis</keyword>
<dbReference type="InterPro" id="IPR004365">
    <property type="entry name" value="NA-bd_OB_tRNA"/>
</dbReference>
<evidence type="ECO:0000313" key="10">
    <source>
        <dbReference type="Proteomes" id="UP000694569"/>
    </source>
</evidence>
<evidence type="ECO:0000256" key="2">
    <source>
        <dbReference type="ARBA" id="ARBA00012816"/>
    </source>
</evidence>
<evidence type="ECO:0000256" key="7">
    <source>
        <dbReference type="ARBA" id="ARBA00023146"/>
    </source>
</evidence>
<gene>
    <name evidence="9" type="primary">GAB2</name>
</gene>
<evidence type="ECO:0000259" key="8">
    <source>
        <dbReference type="PROSITE" id="PS50862"/>
    </source>
</evidence>
<keyword evidence="4" id="KW-0547">Nucleotide-binding</keyword>
<dbReference type="GO" id="GO:0006421">
    <property type="term" value="P:asparaginyl-tRNA aminoacylation"/>
    <property type="evidence" value="ECO:0007669"/>
    <property type="project" value="InterPro"/>
</dbReference>
<organism evidence="9 10">
    <name type="scientific">Leptobrachium leishanense</name>
    <name type="common">Leishan spiny toad</name>
    <dbReference type="NCBI Taxonomy" id="445787"/>
    <lineage>
        <taxon>Eukaryota</taxon>
        <taxon>Metazoa</taxon>
        <taxon>Chordata</taxon>
        <taxon>Craniata</taxon>
        <taxon>Vertebrata</taxon>
        <taxon>Euteleostomi</taxon>
        <taxon>Amphibia</taxon>
        <taxon>Batrachia</taxon>
        <taxon>Anura</taxon>
        <taxon>Pelobatoidea</taxon>
        <taxon>Megophryidae</taxon>
        <taxon>Leptobrachium</taxon>
    </lineage>
</organism>
<proteinExistence type="inferred from homology"/>
<dbReference type="GO" id="GO:0003676">
    <property type="term" value="F:nucleic acid binding"/>
    <property type="evidence" value="ECO:0007669"/>
    <property type="project" value="InterPro"/>
</dbReference>
<dbReference type="HAMAP" id="MF_00534">
    <property type="entry name" value="Asn_tRNA_synth"/>
    <property type="match status" value="1"/>
</dbReference>